<dbReference type="RefSeq" id="WP_284297106.1">
    <property type="nucleotide sequence ID" value="NZ_BSSV01000002.1"/>
</dbReference>
<feature type="coiled-coil region" evidence="1">
    <location>
        <begin position="436"/>
        <end position="470"/>
    </location>
</feature>
<comment type="caution">
    <text evidence="3">The sequence shown here is derived from an EMBL/GenBank/DDBJ whole genome shotgun (WGS) entry which is preliminary data.</text>
</comment>
<gene>
    <name evidence="3" type="ORF">tloyanaT_14700</name>
</gene>
<evidence type="ECO:0000256" key="1">
    <source>
        <dbReference type="SAM" id="Coils"/>
    </source>
</evidence>
<dbReference type="PANTHER" id="PTHR38032">
    <property type="entry name" value="POLYMERASE-RELATED"/>
    <property type="match status" value="1"/>
</dbReference>
<dbReference type="InterPro" id="IPR046866">
    <property type="entry name" value="FapA_N"/>
</dbReference>
<feature type="domain" description="Flagellar Assembly Protein A N-terminal region" evidence="2">
    <location>
        <begin position="88"/>
        <end position="265"/>
    </location>
</feature>
<name>A0ABQ6HAR9_9GAMM</name>
<protein>
    <recommendedName>
        <fullName evidence="2">Flagellar Assembly Protein A N-terminal region domain-containing protein</fullName>
    </recommendedName>
</protein>
<dbReference type="Pfam" id="PF20250">
    <property type="entry name" value="FapA_N"/>
    <property type="match status" value="1"/>
</dbReference>
<dbReference type="Pfam" id="PF03961">
    <property type="entry name" value="FapA"/>
    <property type="match status" value="1"/>
</dbReference>
<reference evidence="3 4" key="1">
    <citation type="submission" date="2023-03" db="EMBL/GenBank/DDBJ databases">
        <title>Thalassotalea loyana LMG 22536T draft genome sequence.</title>
        <authorList>
            <person name="Sawabe T."/>
        </authorList>
    </citation>
    <scope>NUCLEOTIDE SEQUENCE [LARGE SCALE GENOMIC DNA]</scope>
    <source>
        <strain evidence="3 4">LMG 22536</strain>
    </source>
</reference>
<organism evidence="3 4">
    <name type="scientific">Thalassotalea loyana</name>
    <dbReference type="NCBI Taxonomy" id="280483"/>
    <lineage>
        <taxon>Bacteria</taxon>
        <taxon>Pseudomonadati</taxon>
        <taxon>Pseudomonadota</taxon>
        <taxon>Gammaproteobacteria</taxon>
        <taxon>Alteromonadales</taxon>
        <taxon>Colwelliaceae</taxon>
        <taxon>Thalassotalea</taxon>
    </lineage>
</organism>
<evidence type="ECO:0000259" key="2">
    <source>
        <dbReference type="Pfam" id="PF20250"/>
    </source>
</evidence>
<keyword evidence="1" id="KW-0175">Coiled coil</keyword>
<keyword evidence="4" id="KW-1185">Reference proteome</keyword>
<dbReference type="PANTHER" id="PTHR38032:SF1">
    <property type="entry name" value="RNA-BINDING PROTEIN KHPB N-TERMINAL DOMAIN-CONTAINING PROTEIN"/>
    <property type="match status" value="1"/>
</dbReference>
<evidence type="ECO:0000313" key="4">
    <source>
        <dbReference type="Proteomes" id="UP001157134"/>
    </source>
</evidence>
<dbReference type="EMBL" id="BSSV01000002">
    <property type="protein sequence ID" value="GLX85218.1"/>
    <property type="molecule type" value="Genomic_DNA"/>
</dbReference>
<dbReference type="InterPro" id="IPR005646">
    <property type="entry name" value="FapA"/>
</dbReference>
<sequence>MTTASLVSNDNNNIDLVLTPEKSSTPISELDIYDLIDSSEYGDLFLVTNNVKNAIAEMNDVLKSLPANQTGREIRYEVLQRIDATAKAKIENDEMQASIEITAAQGGAHLSAKAILDFAKEQGIVKGFIKEQLISLAQSAARAEPSAQVTKIIAKGKPAQNGKDTKIKMLVESAQSRILKPQAREDGTVDMRNLGDIICVKAGDPLAQRIPFTMGIEGYTVTGKPLQPTPGEDCQLEVGEGTVLSPKNNNVLISTLVGLPKIINNGMTVEEVYKVNNVDIGSGHIKFEGNVIIEGDVKESMKVIASGDITVGGFVESATLQAGGDVIIQKGIIGKKQEVETNNVDDIKMSAFISAKGSIHATYCQYAELIAKTDITIENQLMHSIVTLGGKLWVGQEDKLNGKLIAGHISAGTSVHAGSIGASAGSNTFITFAKQVERFKQRIENVDLKIQDENAKTQELKGAADRLRQLPKERADKEMLAKVIKTYQYHASTLGDLHFEKEREEQALQLFMESVYVEGRERIYHGVEVRVGDFFERSRREYGPSKIFYRERKVIFDPIVNN</sequence>
<dbReference type="InterPro" id="IPR046865">
    <property type="entry name" value="FapA_b_solenoid"/>
</dbReference>
<dbReference type="Proteomes" id="UP001157134">
    <property type="component" value="Unassembled WGS sequence"/>
</dbReference>
<accession>A0ABQ6HAR9</accession>
<proteinExistence type="predicted"/>
<evidence type="ECO:0000313" key="3">
    <source>
        <dbReference type="EMBL" id="GLX85218.1"/>
    </source>
</evidence>